<dbReference type="InterPro" id="IPR020538">
    <property type="entry name" value="Hydgase_Ni_incorp_HypA/HybF_CS"/>
</dbReference>
<sequence>MHEVSLAENLIECIEQQAQKNRFERVEKINVEVGELSCVDPGALEFALQALAEGTVIEGASLEIGIVPGQLQCRACRHTYHANTVYTPCPECHQTGSKKIGGDDAQLIAIYVANCENETPGENSAIR</sequence>
<gene>
    <name evidence="6" type="primary">hybF</name>
    <name evidence="5" type="synonym">hypA</name>
    <name evidence="6" type="ORF">OPDIPICF_02353</name>
</gene>
<dbReference type="HAMAP" id="MF_00213">
    <property type="entry name" value="HypA_HybF"/>
    <property type="match status" value="1"/>
</dbReference>
<comment type="similarity">
    <text evidence="1 5">Belongs to the HypA/HybF family.</text>
</comment>
<evidence type="ECO:0000256" key="3">
    <source>
        <dbReference type="ARBA" id="ARBA00022723"/>
    </source>
</evidence>
<comment type="function">
    <text evidence="5">Involved in the maturation of [NiFe] hydrogenases. Required for nickel insertion into the metal center of the hydrogenase.</text>
</comment>
<evidence type="ECO:0000256" key="1">
    <source>
        <dbReference type="ARBA" id="ARBA00010748"/>
    </source>
</evidence>
<dbReference type="PANTHER" id="PTHR34535:SF3">
    <property type="entry name" value="HYDROGENASE MATURATION FACTOR HYPA"/>
    <property type="match status" value="1"/>
</dbReference>
<protein>
    <recommendedName>
        <fullName evidence="5">Hydrogenase maturation factor HypA</fullName>
    </recommendedName>
</protein>
<keyword evidence="2 5" id="KW-0533">Nickel</keyword>
<dbReference type="EMBL" id="CACSIO010000034">
    <property type="protein sequence ID" value="CAA0120036.1"/>
    <property type="molecule type" value="Genomic_DNA"/>
</dbReference>
<dbReference type="AlphaFoldDB" id="A0A5S9QPP1"/>
<dbReference type="PROSITE" id="PS01249">
    <property type="entry name" value="HYPA"/>
    <property type="match status" value="1"/>
</dbReference>
<name>A0A5S9QPP1_9GAMM</name>
<keyword evidence="3 5" id="KW-0479">Metal-binding</keyword>
<feature type="binding site" evidence="5">
    <location>
        <position position="89"/>
    </location>
    <ligand>
        <name>Zn(2+)</name>
        <dbReference type="ChEBI" id="CHEBI:29105"/>
    </ligand>
</feature>
<dbReference type="Proteomes" id="UP000441399">
    <property type="component" value="Unassembled WGS sequence"/>
</dbReference>
<dbReference type="PANTHER" id="PTHR34535">
    <property type="entry name" value="HYDROGENASE MATURATION FACTOR HYPA"/>
    <property type="match status" value="1"/>
</dbReference>
<evidence type="ECO:0000256" key="5">
    <source>
        <dbReference type="HAMAP-Rule" id="MF_00213"/>
    </source>
</evidence>
<feature type="binding site" evidence="5">
    <location>
        <position position="76"/>
    </location>
    <ligand>
        <name>Zn(2+)</name>
        <dbReference type="ChEBI" id="CHEBI:29105"/>
    </ligand>
</feature>
<evidence type="ECO:0000313" key="7">
    <source>
        <dbReference type="Proteomes" id="UP000441399"/>
    </source>
</evidence>
<evidence type="ECO:0000313" key="6">
    <source>
        <dbReference type="EMBL" id="CAA0120036.1"/>
    </source>
</evidence>
<organism evidence="6 7">
    <name type="scientific">BD1-7 clade bacterium</name>
    <dbReference type="NCBI Taxonomy" id="2029982"/>
    <lineage>
        <taxon>Bacteria</taxon>
        <taxon>Pseudomonadati</taxon>
        <taxon>Pseudomonadota</taxon>
        <taxon>Gammaproteobacteria</taxon>
        <taxon>Cellvibrionales</taxon>
        <taxon>Spongiibacteraceae</taxon>
        <taxon>BD1-7 clade</taxon>
    </lineage>
</organism>
<dbReference type="PIRSF" id="PIRSF004761">
    <property type="entry name" value="Hydrgn_mat_HypA"/>
    <property type="match status" value="1"/>
</dbReference>
<accession>A0A5S9QPP1</accession>
<feature type="binding site" evidence="5">
    <location>
        <position position="2"/>
    </location>
    <ligand>
        <name>Ni(2+)</name>
        <dbReference type="ChEBI" id="CHEBI:49786"/>
    </ligand>
</feature>
<feature type="binding site" evidence="5">
    <location>
        <position position="92"/>
    </location>
    <ligand>
        <name>Zn(2+)</name>
        <dbReference type="ChEBI" id="CHEBI:29105"/>
    </ligand>
</feature>
<dbReference type="GO" id="GO:0008270">
    <property type="term" value="F:zinc ion binding"/>
    <property type="evidence" value="ECO:0007669"/>
    <property type="project" value="UniProtKB-UniRule"/>
</dbReference>
<dbReference type="GO" id="GO:0051604">
    <property type="term" value="P:protein maturation"/>
    <property type="evidence" value="ECO:0007669"/>
    <property type="project" value="InterPro"/>
</dbReference>
<proteinExistence type="inferred from homology"/>
<reference evidence="6 7" key="1">
    <citation type="submission" date="2019-11" db="EMBL/GenBank/DDBJ databases">
        <authorList>
            <person name="Holert J."/>
        </authorList>
    </citation>
    <scope>NUCLEOTIDE SEQUENCE [LARGE SCALE GENOMIC DNA]</scope>
    <source>
        <strain evidence="6">SB11_3</strain>
    </source>
</reference>
<feature type="binding site" evidence="5">
    <location>
        <position position="73"/>
    </location>
    <ligand>
        <name>Zn(2+)</name>
        <dbReference type="ChEBI" id="CHEBI:29105"/>
    </ligand>
</feature>
<keyword evidence="7" id="KW-1185">Reference proteome</keyword>
<dbReference type="Pfam" id="PF01155">
    <property type="entry name" value="HypA"/>
    <property type="match status" value="1"/>
</dbReference>
<dbReference type="OrthoDB" id="288014at2"/>
<dbReference type="GO" id="GO:0016151">
    <property type="term" value="F:nickel cation binding"/>
    <property type="evidence" value="ECO:0007669"/>
    <property type="project" value="UniProtKB-UniRule"/>
</dbReference>
<dbReference type="NCBIfam" id="TIGR00100">
    <property type="entry name" value="hypA"/>
    <property type="match status" value="1"/>
</dbReference>
<dbReference type="InterPro" id="IPR000688">
    <property type="entry name" value="HypA/HybF"/>
</dbReference>
<evidence type="ECO:0000256" key="4">
    <source>
        <dbReference type="ARBA" id="ARBA00022833"/>
    </source>
</evidence>
<dbReference type="Gene3D" id="3.30.2320.80">
    <property type="match status" value="1"/>
</dbReference>
<keyword evidence="4 5" id="KW-0862">Zinc</keyword>
<evidence type="ECO:0000256" key="2">
    <source>
        <dbReference type="ARBA" id="ARBA00022596"/>
    </source>
</evidence>